<comment type="caution">
    <text evidence="3">The sequence shown here is derived from an EMBL/GenBank/DDBJ whole genome shotgun (WGS) entry which is preliminary data.</text>
</comment>
<dbReference type="Pfam" id="PF00549">
    <property type="entry name" value="Ligase_CoA"/>
    <property type="match status" value="1"/>
</dbReference>
<evidence type="ECO:0000259" key="2">
    <source>
        <dbReference type="Pfam" id="PF02629"/>
    </source>
</evidence>
<dbReference type="Pfam" id="PF02629">
    <property type="entry name" value="CoA_binding"/>
    <property type="match status" value="1"/>
</dbReference>
<dbReference type="Gene3D" id="3.40.50.720">
    <property type="entry name" value="NAD(P)-binding Rossmann-like Domain"/>
    <property type="match status" value="1"/>
</dbReference>
<keyword evidence="4" id="KW-1185">Reference proteome</keyword>
<dbReference type="EMBL" id="JAUOZS010000001">
    <property type="protein sequence ID" value="MDT8900515.1"/>
    <property type="molecule type" value="Genomic_DNA"/>
</dbReference>
<gene>
    <name evidence="3" type="ORF">Q4T40_04590</name>
</gene>
<proteinExistence type="predicted"/>
<dbReference type="InterPro" id="IPR003781">
    <property type="entry name" value="CoA-bd"/>
</dbReference>
<organism evidence="3 4">
    <name type="scientific">Anaeroselena agilis</name>
    <dbReference type="NCBI Taxonomy" id="3063788"/>
    <lineage>
        <taxon>Bacteria</taxon>
        <taxon>Bacillati</taxon>
        <taxon>Bacillota</taxon>
        <taxon>Negativicutes</taxon>
        <taxon>Acetonemataceae</taxon>
        <taxon>Anaeroselena</taxon>
    </lineage>
</organism>
<dbReference type="Proteomes" id="UP001254848">
    <property type="component" value="Unassembled WGS sequence"/>
</dbReference>
<evidence type="ECO:0000313" key="3">
    <source>
        <dbReference type="EMBL" id="MDT8900515.1"/>
    </source>
</evidence>
<dbReference type="PANTHER" id="PTHR11117:SF24">
    <property type="entry name" value="PROTEIN FDRA"/>
    <property type="match status" value="1"/>
</dbReference>
<dbReference type="RefSeq" id="WP_413779053.1">
    <property type="nucleotide sequence ID" value="NZ_JAUOZS010000001.1"/>
</dbReference>
<dbReference type="SUPFAM" id="SSF52210">
    <property type="entry name" value="Succinyl-CoA synthetase domains"/>
    <property type="match status" value="2"/>
</dbReference>
<reference evidence="3 4" key="1">
    <citation type="submission" date="2023-07" db="EMBL/GenBank/DDBJ databases">
        <title>The novel representative of Negativicutes class, Anaeroselena agilis gen. nov. sp. nov.</title>
        <authorList>
            <person name="Prokofeva M.I."/>
            <person name="Elcheninov A.G."/>
            <person name="Klyukina A."/>
            <person name="Kublanov I.V."/>
            <person name="Frolov E.N."/>
            <person name="Podosokorskaya O.A."/>
        </authorList>
    </citation>
    <scope>NUCLEOTIDE SEQUENCE [LARGE SCALE GENOMIC DNA]</scope>
    <source>
        <strain evidence="3 4">4137-cl</strain>
    </source>
</reference>
<dbReference type="InterPro" id="IPR005811">
    <property type="entry name" value="SUCC_ACL_C"/>
</dbReference>
<evidence type="ECO:0000259" key="1">
    <source>
        <dbReference type="Pfam" id="PF00549"/>
    </source>
</evidence>
<accession>A0ABU3NUM4</accession>
<dbReference type="PANTHER" id="PTHR11117">
    <property type="entry name" value="SUCCINYL-COA LIGASE SUBUNIT ALPHA"/>
    <property type="match status" value="1"/>
</dbReference>
<name>A0ABU3NUM4_9FIRM</name>
<dbReference type="InterPro" id="IPR016102">
    <property type="entry name" value="Succinyl-CoA_synth-like"/>
</dbReference>
<protein>
    <submittedName>
        <fullName evidence="3">FdrA family protein</fullName>
    </submittedName>
</protein>
<feature type="domain" description="ATP-citrate synthase/succinyl-CoA ligase C-terminal" evidence="1">
    <location>
        <begin position="347"/>
        <end position="485"/>
    </location>
</feature>
<feature type="domain" description="CoA-binding" evidence="2">
    <location>
        <begin position="189"/>
        <end position="282"/>
    </location>
</feature>
<evidence type="ECO:0000313" key="4">
    <source>
        <dbReference type="Proteomes" id="UP001254848"/>
    </source>
</evidence>
<sequence length="491" mass="49991">MTVHVEVRKNTYYDSVTLMALTQKMAALPGVAEAVAVMATPMNKDLLAGVGLLTAEADACGADDLVVAIRADSDAACEAAVALFAGAAARQSGDKKTAAGFVSLNTAVRHLPDANLAIISVPGEYAAREARDALRHGLNVMLFSDNVSLADEIELKTTAHEKGLLVMGPDCGTAIVNGVALCFANAVRRGNIGIVGASGTGTQEVTVHIDRLGGGISQVLGTGGRDLGEAVGGVMMLDCLEALSKDADTAVIVLISKPPATAVADKIVAAVKTCPKPVVVCFLGGASAVRAEKAYFAATLEEAAGAAVALAKGEQPASPACRHEKLATMAAVARAKLAPGQKTVRGLFCGGTLCQEAARTAPGEGNIFIDLGDDAYTRGKPHPMLEPSLRLPHLLDAARDPAVAVILLDIVLGYGAHPDPAGVTAPAIAEAREIARAAGRHIEIIAYVCGTDADPQGKAGQEGKLAAAGATLAKSNVRAAWLAAAVVTREV</sequence>
<dbReference type="Gene3D" id="3.40.50.261">
    <property type="entry name" value="Succinyl-CoA synthetase domains"/>
    <property type="match status" value="2"/>
</dbReference>